<protein>
    <submittedName>
        <fullName evidence="1">Uncharacterized protein</fullName>
    </submittedName>
</protein>
<dbReference type="AlphaFoldDB" id="A0A1G8IXT6"/>
<evidence type="ECO:0000313" key="2">
    <source>
        <dbReference type="Proteomes" id="UP000199706"/>
    </source>
</evidence>
<dbReference type="EMBL" id="FNCJ01000019">
    <property type="protein sequence ID" value="SDI23865.1"/>
    <property type="molecule type" value="Genomic_DNA"/>
</dbReference>
<proteinExistence type="predicted"/>
<evidence type="ECO:0000313" key="1">
    <source>
        <dbReference type="EMBL" id="SDI23865.1"/>
    </source>
</evidence>
<name>A0A1G8IXT6_9BURK</name>
<reference evidence="1 2" key="1">
    <citation type="submission" date="2016-10" db="EMBL/GenBank/DDBJ databases">
        <authorList>
            <person name="de Groot N.N."/>
        </authorList>
    </citation>
    <scope>NUCLEOTIDE SEQUENCE [LARGE SCALE GENOMIC DNA]</scope>
    <source>
        <strain evidence="1 2">LMG 2247</strain>
    </source>
</reference>
<gene>
    <name evidence="1" type="ORF">SAMN05216466_11962</name>
</gene>
<dbReference type="Proteomes" id="UP000199706">
    <property type="component" value="Unassembled WGS sequence"/>
</dbReference>
<accession>A0A1G8IXT6</accession>
<dbReference type="RefSeq" id="WP_143016707.1">
    <property type="nucleotide sequence ID" value="NZ_CADERL010000008.1"/>
</dbReference>
<organism evidence="1 2">
    <name type="scientific">Paraburkholderia phenazinium</name>
    <dbReference type="NCBI Taxonomy" id="60549"/>
    <lineage>
        <taxon>Bacteria</taxon>
        <taxon>Pseudomonadati</taxon>
        <taxon>Pseudomonadota</taxon>
        <taxon>Betaproteobacteria</taxon>
        <taxon>Burkholderiales</taxon>
        <taxon>Burkholderiaceae</taxon>
        <taxon>Paraburkholderia</taxon>
    </lineage>
</organism>
<sequence>MKITYTQHAMRQHQARSTAIFRAADELKAAREKFRQAEMAYRIALDKKPEDYTPSHGDVQHLCTDC</sequence>